<evidence type="ECO:0000256" key="1">
    <source>
        <dbReference type="SAM" id="MobiDB-lite"/>
    </source>
</evidence>
<accession>A0A1H3YRN0</accession>
<organism evidence="2 3">
    <name type="scientific">Microbulbifer marinus</name>
    <dbReference type="NCBI Taxonomy" id="658218"/>
    <lineage>
        <taxon>Bacteria</taxon>
        <taxon>Pseudomonadati</taxon>
        <taxon>Pseudomonadota</taxon>
        <taxon>Gammaproteobacteria</taxon>
        <taxon>Cellvibrionales</taxon>
        <taxon>Microbulbiferaceae</taxon>
        <taxon>Microbulbifer</taxon>
    </lineage>
</organism>
<reference evidence="3" key="1">
    <citation type="submission" date="2016-10" db="EMBL/GenBank/DDBJ databases">
        <authorList>
            <person name="Varghese N."/>
            <person name="Submissions S."/>
        </authorList>
    </citation>
    <scope>NUCLEOTIDE SEQUENCE [LARGE SCALE GENOMIC DNA]</scope>
    <source>
        <strain evidence="3">CGMCC 1.10657</strain>
    </source>
</reference>
<dbReference type="RefSeq" id="WP_139304852.1">
    <property type="nucleotide sequence ID" value="NZ_FNQO01000002.1"/>
</dbReference>
<proteinExistence type="predicted"/>
<feature type="region of interest" description="Disordered" evidence="1">
    <location>
        <begin position="85"/>
        <end position="110"/>
    </location>
</feature>
<dbReference type="OrthoDB" id="5741165at2"/>
<name>A0A1H3YRN0_9GAMM</name>
<dbReference type="STRING" id="658218.SAMN05216562_1913"/>
<sequence length="110" mass="12092">MKLDSVPRTNIIRCMIIHTRQKSRFWASLLLLIALIAAQPVLAEHVHFVDPSHELCDLSFHQLSTAAGSEYRVALPAPVAHYLRQSAPVPGDSQPERQAARGPPPLLSPA</sequence>
<evidence type="ECO:0000313" key="2">
    <source>
        <dbReference type="EMBL" id="SEA13674.1"/>
    </source>
</evidence>
<dbReference type="EMBL" id="FNQO01000002">
    <property type="protein sequence ID" value="SEA13674.1"/>
    <property type="molecule type" value="Genomic_DNA"/>
</dbReference>
<keyword evidence="3" id="KW-1185">Reference proteome</keyword>
<dbReference type="AlphaFoldDB" id="A0A1H3YRN0"/>
<protein>
    <submittedName>
        <fullName evidence="2">Uncharacterized protein</fullName>
    </submittedName>
</protein>
<evidence type="ECO:0000313" key="3">
    <source>
        <dbReference type="Proteomes" id="UP000198658"/>
    </source>
</evidence>
<gene>
    <name evidence="2" type="ORF">SAMN05216562_1913</name>
</gene>
<dbReference type="Proteomes" id="UP000198658">
    <property type="component" value="Unassembled WGS sequence"/>
</dbReference>